<dbReference type="Proteomes" id="UP000801492">
    <property type="component" value="Unassembled WGS sequence"/>
</dbReference>
<dbReference type="SUPFAM" id="SSF63707">
    <property type="entry name" value="Ganglioside M2 (gm2) activator"/>
    <property type="match status" value="1"/>
</dbReference>
<dbReference type="Pfam" id="PF06477">
    <property type="entry name" value="DUF1091"/>
    <property type="match status" value="1"/>
</dbReference>
<accession>A0A8K0CV19</accession>
<evidence type="ECO:0000313" key="2">
    <source>
        <dbReference type="EMBL" id="KAF2890050.1"/>
    </source>
</evidence>
<organism evidence="2 3">
    <name type="scientific">Ignelater luminosus</name>
    <name type="common">Cucubano</name>
    <name type="synonym">Pyrophorus luminosus</name>
    <dbReference type="NCBI Taxonomy" id="2038154"/>
    <lineage>
        <taxon>Eukaryota</taxon>
        <taxon>Metazoa</taxon>
        <taxon>Ecdysozoa</taxon>
        <taxon>Arthropoda</taxon>
        <taxon>Hexapoda</taxon>
        <taxon>Insecta</taxon>
        <taxon>Pterygota</taxon>
        <taxon>Neoptera</taxon>
        <taxon>Endopterygota</taxon>
        <taxon>Coleoptera</taxon>
        <taxon>Polyphaga</taxon>
        <taxon>Elateriformia</taxon>
        <taxon>Elateroidea</taxon>
        <taxon>Elateridae</taxon>
        <taxon>Agrypninae</taxon>
        <taxon>Pyrophorini</taxon>
        <taxon>Ignelater</taxon>
    </lineage>
</organism>
<dbReference type="AlphaFoldDB" id="A0A8K0CV19"/>
<dbReference type="InterPro" id="IPR010512">
    <property type="entry name" value="DUF1091"/>
</dbReference>
<dbReference type="InterPro" id="IPR036846">
    <property type="entry name" value="GM2-AP_sf"/>
</dbReference>
<protein>
    <submittedName>
        <fullName evidence="2">Uncharacterized protein</fullName>
    </submittedName>
</protein>
<evidence type="ECO:0000313" key="3">
    <source>
        <dbReference type="Proteomes" id="UP000801492"/>
    </source>
</evidence>
<feature type="non-terminal residue" evidence="2">
    <location>
        <position position="1"/>
    </location>
</feature>
<dbReference type="Gene3D" id="2.70.220.10">
    <property type="entry name" value="Ganglioside GM2 activator"/>
    <property type="match status" value="1"/>
</dbReference>
<dbReference type="OrthoDB" id="10409429at2759"/>
<dbReference type="EMBL" id="VTPC01058971">
    <property type="protein sequence ID" value="KAF2890050.1"/>
    <property type="molecule type" value="Genomic_DNA"/>
</dbReference>
<dbReference type="PANTHER" id="PTHR21112:SF0">
    <property type="entry name" value="CHEMOSENSORY PROTEIN A 29A-RELATED"/>
    <property type="match status" value="1"/>
</dbReference>
<keyword evidence="1" id="KW-0732">Signal</keyword>
<sequence length="160" mass="19232">FFQNDYEPMLKIIHIENYNRSYWSSAWAGMIWYNRSQRVINMNFTFIKDSGRNLKLDIQTYKFMKNANEYRFFPITLHLDLCEAFQTNYFDVMEFLRKYSNIPGCYLKKGSYSVHNGVFNMSRLPPHMPNGNYKVKVRLLSKDEFIADLYVISEIVEKKK</sequence>
<reference evidence="2" key="1">
    <citation type="submission" date="2019-08" db="EMBL/GenBank/DDBJ databases">
        <title>The genome of the North American firefly Photinus pyralis.</title>
        <authorList>
            <consortium name="Photinus pyralis genome working group"/>
            <person name="Fallon T.R."/>
            <person name="Sander Lower S.E."/>
            <person name="Weng J.-K."/>
        </authorList>
    </citation>
    <scope>NUCLEOTIDE SEQUENCE</scope>
    <source>
        <strain evidence="2">TRF0915ILg1</strain>
        <tissue evidence="2">Whole body</tissue>
    </source>
</reference>
<keyword evidence="3" id="KW-1185">Reference proteome</keyword>
<comment type="caution">
    <text evidence="2">The sequence shown here is derived from an EMBL/GenBank/DDBJ whole genome shotgun (WGS) entry which is preliminary data.</text>
</comment>
<name>A0A8K0CV19_IGNLU</name>
<gene>
    <name evidence="2" type="ORF">ILUMI_16123</name>
</gene>
<evidence type="ECO:0000256" key="1">
    <source>
        <dbReference type="ARBA" id="ARBA00022729"/>
    </source>
</evidence>
<proteinExistence type="predicted"/>
<dbReference type="PANTHER" id="PTHR21112">
    <property type="entry name" value="CHEMOSENSORY PROTEIN A 29A-RELATED"/>
    <property type="match status" value="1"/>
</dbReference>